<dbReference type="Proteomes" id="UP000319257">
    <property type="component" value="Unassembled WGS sequence"/>
</dbReference>
<dbReference type="InParanoid" id="A0A507BDE8"/>
<evidence type="ECO:0000313" key="1">
    <source>
        <dbReference type="EMBL" id="TPX17316.1"/>
    </source>
</evidence>
<reference evidence="1 2" key="1">
    <citation type="submission" date="2019-06" db="EMBL/GenBank/DDBJ databases">
        <title>Draft genome sequence of the filamentous fungus Phialemoniopsis curvata isolated from diesel fuel.</title>
        <authorList>
            <person name="Varaljay V.A."/>
            <person name="Lyon W.J."/>
            <person name="Crouch A.L."/>
            <person name="Drake C.E."/>
            <person name="Hollomon J.M."/>
            <person name="Nadeau L.J."/>
            <person name="Nunn H.S."/>
            <person name="Stevenson B.S."/>
            <person name="Bojanowski C.L."/>
            <person name="Crookes-Goodson W.J."/>
        </authorList>
    </citation>
    <scope>NUCLEOTIDE SEQUENCE [LARGE SCALE GENOMIC DNA]</scope>
    <source>
        <strain evidence="1 2">D216</strain>
    </source>
</reference>
<dbReference type="RefSeq" id="XP_030999027.1">
    <property type="nucleotide sequence ID" value="XM_031135018.1"/>
</dbReference>
<gene>
    <name evidence="1" type="ORF">E0L32_012203</name>
</gene>
<organism evidence="1 2">
    <name type="scientific">Thyridium curvatum</name>
    <dbReference type="NCBI Taxonomy" id="1093900"/>
    <lineage>
        <taxon>Eukaryota</taxon>
        <taxon>Fungi</taxon>
        <taxon>Dikarya</taxon>
        <taxon>Ascomycota</taxon>
        <taxon>Pezizomycotina</taxon>
        <taxon>Sordariomycetes</taxon>
        <taxon>Sordariomycetidae</taxon>
        <taxon>Thyridiales</taxon>
        <taxon>Thyridiaceae</taxon>
        <taxon>Thyridium</taxon>
    </lineage>
</organism>
<name>A0A507BDE8_9PEZI</name>
<evidence type="ECO:0000313" key="2">
    <source>
        <dbReference type="Proteomes" id="UP000319257"/>
    </source>
</evidence>
<proteinExistence type="predicted"/>
<keyword evidence="2" id="KW-1185">Reference proteome</keyword>
<sequence length="144" mass="17127">MLHTLYLRALRIIGVYVYSNWTCALTDEFWHQEDVEWSRFTRANGFIKEEAFLTKSFIVTLEQGDFITQYDALGASDPPHFNFRLVFDPSPYPPREQWKDTARPAADALKFWEWNEFCSRQKEQNPSTMNWILQFMAGSKKWLC</sequence>
<dbReference type="OrthoDB" id="2935237at2759"/>
<dbReference type="AlphaFoldDB" id="A0A507BDE8"/>
<protein>
    <submittedName>
        <fullName evidence="1">Uncharacterized protein</fullName>
    </submittedName>
</protein>
<comment type="caution">
    <text evidence="1">The sequence shown here is derived from an EMBL/GenBank/DDBJ whole genome shotgun (WGS) entry which is preliminary data.</text>
</comment>
<dbReference type="GeneID" id="41979650"/>
<accession>A0A507BDE8</accession>
<dbReference type="EMBL" id="SKBQ01000144">
    <property type="protein sequence ID" value="TPX17316.1"/>
    <property type="molecule type" value="Genomic_DNA"/>
</dbReference>